<accession>A0A839ZBA6</accession>
<feature type="compositionally biased region" description="Basic and acidic residues" evidence="1">
    <location>
        <begin position="57"/>
        <end position="68"/>
    </location>
</feature>
<feature type="compositionally biased region" description="Polar residues" evidence="1">
    <location>
        <begin position="388"/>
        <end position="403"/>
    </location>
</feature>
<feature type="compositionally biased region" description="Low complexity" evidence="1">
    <location>
        <begin position="69"/>
        <end position="83"/>
    </location>
</feature>
<proteinExistence type="predicted"/>
<dbReference type="RefSeq" id="WP_183190174.1">
    <property type="nucleotide sequence ID" value="NZ_JACICD010000004.1"/>
</dbReference>
<sequence length="403" mass="42076">MSDVIAGGAPAPAEGSSVVLSEQASTPNPISAQLPDTPEPAEKKPAAPSASEAVRMAMEKVEAKEKADSAAAAKAASDAAAKPPAKPDEPPGKTRGEDGKFAAREPQKDASPQAPSQAPAVPAPGATAEGGKPEARPSLDAPARFNEQGRADWANTPDSVKAEVHRAFENLEAGHAKYRESADKYERLREFDDTATRNGRDLQHSLRQVVEFERLIASNPVAAIDHALRQAGPRKQDGSPLTFMDIAGHVMRQPVAQQVQAIQSENAQLRAELTQMQQAQQIPDQVAAFAAAHPRMDEMAEDIAFLLQSGMIPANIPHMARLERAYAFAERFRPASGASSATVPDAKASSAAEAPASPAQTPPNPAGQKSVRGAPSSGAAPGGKKRTLSSSEAVSQAMAQAGL</sequence>
<feature type="compositionally biased region" description="Low complexity" evidence="1">
    <location>
        <begin position="110"/>
        <end position="124"/>
    </location>
</feature>
<feature type="compositionally biased region" description="Low complexity" evidence="1">
    <location>
        <begin position="344"/>
        <end position="359"/>
    </location>
</feature>
<feature type="compositionally biased region" description="Polar residues" evidence="1">
    <location>
        <begin position="18"/>
        <end position="31"/>
    </location>
</feature>
<dbReference type="AlphaFoldDB" id="A0A839ZBA6"/>
<feature type="compositionally biased region" description="Low complexity" evidence="1">
    <location>
        <begin position="1"/>
        <end position="13"/>
    </location>
</feature>
<dbReference type="Proteomes" id="UP000533469">
    <property type="component" value="Unassembled WGS sequence"/>
</dbReference>
<evidence type="ECO:0000313" key="2">
    <source>
        <dbReference type="EMBL" id="MBB3772029.1"/>
    </source>
</evidence>
<keyword evidence="3" id="KW-1185">Reference proteome</keyword>
<dbReference type="EMBL" id="JACICD010000004">
    <property type="protein sequence ID" value="MBB3772029.1"/>
    <property type="molecule type" value="Genomic_DNA"/>
</dbReference>
<evidence type="ECO:0000256" key="1">
    <source>
        <dbReference type="SAM" id="MobiDB-lite"/>
    </source>
</evidence>
<feature type="region of interest" description="Disordered" evidence="1">
    <location>
        <begin position="337"/>
        <end position="403"/>
    </location>
</feature>
<reference evidence="2 3" key="1">
    <citation type="submission" date="2020-08" db="EMBL/GenBank/DDBJ databases">
        <title>Genomic Encyclopedia of Type Strains, Phase IV (KMG-IV): sequencing the most valuable type-strain genomes for metagenomic binning, comparative biology and taxonomic classification.</title>
        <authorList>
            <person name="Goeker M."/>
        </authorList>
    </citation>
    <scope>NUCLEOTIDE SEQUENCE [LARGE SCALE GENOMIC DNA]</scope>
    <source>
        <strain evidence="2 3">DSM 5895</strain>
    </source>
</reference>
<name>A0A839ZBA6_9HYPH</name>
<feature type="region of interest" description="Disordered" evidence="1">
    <location>
        <begin position="1"/>
        <end position="153"/>
    </location>
</feature>
<evidence type="ECO:0000313" key="3">
    <source>
        <dbReference type="Proteomes" id="UP000533469"/>
    </source>
</evidence>
<feature type="compositionally biased region" description="Basic and acidic residues" evidence="1">
    <location>
        <begin position="85"/>
        <end position="108"/>
    </location>
</feature>
<comment type="caution">
    <text evidence="2">The sequence shown here is derived from an EMBL/GenBank/DDBJ whole genome shotgun (WGS) entry which is preliminary data.</text>
</comment>
<organism evidence="2 3">
    <name type="scientific">Ancylobacter tetraedralis</name>
    <dbReference type="NCBI Taxonomy" id="217068"/>
    <lineage>
        <taxon>Bacteria</taxon>
        <taxon>Pseudomonadati</taxon>
        <taxon>Pseudomonadota</taxon>
        <taxon>Alphaproteobacteria</taxon>
        <taxon>Hyphomicrobiales</taxon>
        <taxon>Xanthobacteraceae</taxon>
        <taxon>Ancylobacter</taxon>
    </lineage>
</organism>
<protein>
    <submittedName>
        <fullName evidence="2">Uncharacterized protein</fullName>
    </submittedName>
</protein>
<gene>
    <name evidence="2" type="ORF">FHS55_002638</name>
</gene>